<reference evidence="4" key="2">
    <citation type="submission" date="2021-04" db="EMBL/GenBank/DDBJ databases">
        <authorList>
            <person name="Gilroy R."/>
        </authorList>
    </citation>
    <scope>NUCLEOTIDE SEQUENCE</scope>
    <source>
        <strain evidence="4">1345</strain>
    </source>
</reference>
<dbReference type="Proteomes" id="UP000886750">
    <property type="component" value="Unassembled WGS sequence"/>
</dbReference>
<proteinExistence type="predicted"/>
<organism evidence="4 5">
    <name type="scientific">Candidatus Borkfalkia excrementigallinarum</name>
    <dbReference type="NCBI Taxonomy" id="2838506"/>
    <lineage>
        <taxon>Bacteria</taxon>
        <taxon>Bacillati</taxon>
        <taxon>Bacillota</taxon>
        <taxon>Clostridia</taxon>
        <taxon>Christensenellales</taxon>
        <taxon>Christensenellaceae</taxon>
        <taxon>Candidatus Borkfalkia</taxon>
    </lineage>
</organism>
<evidence type="ECO:0000313" key="5">
    <source>
        <dbReference type="Proteomes" id="UP000886750"/>
    </source>
</evidence>
<name>A0A9D2A0Y6_9FIRM</name>
<keyword evidence="1" id="KW-0175">Coiled coil</keyword>
<protein>
    <recommendedName>
        <fullName evidence="3">Anti-sigma factor RsgI-like middle domain-containing protein</fullName>
    </recommendedName>
</protein>
<accession>A0A9D2A0Y6</accession>
<evidence type="ECO:0000256" key="2">
    <source>
        <dbReference type="SAM" id="SignalP"/>
    </source>
</evidence>
<evidence type="ECO:0000259" key="3">
    <source>
        <dbReference type="Pfam" id="PF23750"/>
    </source>
</evidence>
<keyword evidence="2" id="KW-0732">Signal</keyword>
<dbReference type="Pfam" id="PF23750">
    <property type="entry name" value="RsgI_M"/>
    <property type="match status" value="1"/>
</dbReference>
<comment type="caution">
    <text evidence="4">The sequence shown here is derived from an EMBL/GenBank/DDBJ whole genome shotgun (WGS) entry which is preliminary data.</text>
</comment>
<dbReference type="InterPro" id="IPR055431">
    <property type="entry name" value="RsgI_M"/>
</dbReference>
<gene>
    <name evidence="4" type="ORF">H9729_07680</name>
</gene>
<feature type="signal peptide" evidence="2">
    <location>
        <begin position="1"/>
        <end position="17"/>
    </location>
</feature>
<dbReference type="AlphaFoldDB" id="A0A9D2A0Y6"/>
<sequence>MKLWKKIAACGLSLALAAGTGALLTGCGENESDAAARMQVDINPSVEFILDADNKVLSVTALNDDGALIIAGEAFVGKTAEDAAELMVSISTDAGYLVKGELSAGQDGITISITGDEAAAQKLYEDVKAGIDAFLEESGINAAVERGEALKLDALRDLVQAADPTLTDEEVASMTEEQLLNALKISRIETAQLLTEELRNAYNTAKEYDFRFAERQATKNVIAGLGSAYESFLNGYAAALDSYQQAIRAVEQARYDYLVDAGSDYQKKLAEVREQKDKVLGQRKEVAELSEGPAKEAAKAALAAEETTLKAMEAALELAGETADAAFGLALSAMKTVENTLTELEKAFPEEITAALTESAQKAQDAMNAAKDEAFAKFEEAHKADIEKALADLQARKQALIDANKAA</sequence>
<evidence type="ECO:0000256" key="1">
    <source>
        <dbReference type="SAM" id="Coils"/>
    </source>
</evidence>
<feature type="chain" id="PRO_5039444558" description="Anti-sigma factor RsgI-like middle domain-containing protein" evidence="2">
    <location>
        <begin position="18"/>
        <end position="407"/>
    </location>
</feature>
<reference evidence="4" key="1">
    <citation type="journal article" date="2021" name="PeerJ">
        <title>Extensive microbial diversity within the chicken gut microbiome revealed by metagenomics and culture.</title>
        <authorList>
            <person name="Gilroy R."/>
            <person name="Ravi A."/>
            <person name="Getino M."/>
            <person name="Pursley I."/>
            <person name="Horton D.L."/>
            <person name="Alikhan N.F."/>
            <person name="Baker D."/>
            <person name="Gharbi K."/>
            <person name="Hall N."/>
            <person name="Watson M."/>
            <person name="Adriaenssens E.M."/>
            <person name="Foster-Nyarko E."/>
            <person name="Jarju S."/>
            <person name="Secka A."/>
            <person name="Antonio M."/>
            <person name="Oren A."/>
            <person name="Chaudhuri R.R."/>
            <person name="La Ragione R."/>
            <person name="Hildebrand F."/>
            <person name="Pallen M.J."/>
        </authorList>
    </citation>
    <scope>NUCLEOTIDE SEQUENCE</scope>
    <source>
        <strain evidence="4">1345</strain>
    </source>
</reference>
<evidence type="ECO:0000313" key="4">
    <source>
        <dbReference type="EMBL" id="HIY97554.1"/>
    </source>
</evidence>
<dbReference type="EMBL" id="DXCQ01000071">
    <property type="protein sequence ID" value="HIY97554.1"/>
    <property type="molecule type" value="Genomic_DNA"/>
</dbReference>
<dbReference type="PROSITE" id="PS51257">
    <property type="entry name" value="PROKAR_LIPOPROTEIN"/>
    <property type="match status" value="1"/>
</dbReference>
<feature type="coiled-coil region" evidence="1">
    <location>
        <begin position="353"/>
        <end position="403"/>
    </location>
</feature>
<feature type="domain" description="Anti-sigma factor RsgI-like middle" evidence="3">
    <location>
        <begin position="36"/>
        <end position="145"/>
    </location>
</feature>